<keyword evidence="4" id="KW-0472">Membrane</keyword>
<evidence type="ECO:0000313" key="7">
    <source>
        <dbReference type="EMBL" id="KZN05378.1"/>
    </source>
</evidence>
<dbReference type="OMA" id="QFWVLTR"/>
<dbReference type="STRING" id="79200.A0A166DL07"/>
<evidence type="ECO:0000313" key="9">
    <source>
        <dbReference type="Proteomes" id="UP000077755"/>
    </source>
</evidence>
<comment type="subcellular location">
    <subcellularLocation>
        <location evidence="1">Membrane</location>
        <topology evidence="1">Single-pass type II membrane protein</topology>
    </subcellularLocation>
</comment>
<dbReference type="Gramene" id="KZN05378">
    <property type="protein sequence ID" value="KZN05378"/>
    <property type="gene ID" value="DCAR_006215"/>
</dbReference>
<reference evidence="8" key="2">
    <citation type="submission" date="2022-03" db="EMBL/GenBank/DDBJ databases">
        <title>Draft title - Genomic analysis of global carrot germplasm unveils the trajectory of domestication and the origin of high carotenoid orange carrot.</title>
        <authorList>
            <person name="Iorizzo M."/>
            <person name="Ellison S."/>
            <person name="Senalik D."/>
            <person name="Macko-Podgorni A."/>
            <person name="Grzebelus D."/>
            <person name="Bostan H."/>
            <person name="Rolling W."/>
            <person name="Curaba J."/>
            <person name="Simon P."/>
        </authorList>
    </citation>
    <scope>NUCLEOTIDE SEQUENCE</scope>
    <source>
        <tissue evidence="8">Leaf</tissue>
    </source>
</reference>
<feature type="signal peptide" evidence="6">
    <location>
        <begin position="1"/>
        <end position="22"/>
    </location>
</feature>
<dbReference type="InterPro" id="IPR044174">
    <property type="entry name" value="BC10-like"/>
</dbReference>
<dbReference type="GO" id="GO:0016757">
    <property type="term" value="F:glycosyltransferase activity"/>
    <property type="evidence" value="ECO:0007669"/>
    <property type="project" value="UniProtKB-KW"/>
</dbReference>
<dbReference type="AlphaFoldDB" id="A0A166DL07"/>
<reference evidence="7" key="1">
    <citation type="journal article" date="2016" name="Nat. Genet.">
        <title>A high-quality carrot genome assembly provides new insights into carotenoid accumulation and asterid genome evolution.</title>
        <authorList>
            <person name="Iorizzo M."/>
            <person name="Ellison S."/>
            <person name="Senalik D."/>
            <person name="Zeng P."/>
            <person name="Satapoomin P."/>
            <person name="Huang J."/>
            <person name="Bowman M."/>
            <person name="Iovene M."/>
            <person name="Sanseverino W."/>
            <person name="Cavagnaro P."/>
            <person name="Yildiz M."/>
            <person name="Macko-Podgorni A."/>
            <person name="Moranska E."/>
            <person name="Grzebelus E."/>
            <person name="Grzebelus D."/>
            <person name="Ashrafi H."/>
            <person name="Zheng Z."/>
            <person name="Cheng S."/>
            <person name="Spooner D."/>
            <person name="Van Deynze A."/>
            <person name="Simon P."/>
        </authorList>
    </citation>
    <scope>NUCLEOTIDE SEQUENCE [LARGE SCALE GENOMIC DNA]</scope>
    <source>
        <tissue evidence="7">Leaf</tissue>
    </source>
</reference>
<keyword evidence="3" id="KW-0808">Transferase</keyword>
<name>A0A166DL07_DAUCS</name>
<dbReference type="EMBL" id="LNRQ01000002">
    <property type="protein sequence ID" value="KZN05378.1"/>
    <property type="molecule type" value="Genomic_DNA"/>
</dbReference>
<keyword evidence="6" id="KW-0732">Signal</keyword>
<evidence type="ECO:0000256" key="6">
    <source>
        <dbReference type="SAM" id="SignalP"/>
    </source>
</evidence>
<keyword evidence="2" id="KW-0328">Glycosyltransferase</keyword>
<proteinExistence type="predicted"/>
<feature type="chain" id="PRO_5007872256" description="Core-2/I-branching beta-1,6-N-acetylglucosaminyltransferase family protein" evidence="6">
    <location>
        <begin position="23"/>
        <end position="408"/>
    </location>
</feature>
<dbReference type="InterPro" id="IPR003406">
    <property type="entry name" value="Glyco_trans_14"/>
</dbReference>
<evidence type="ECO:0000313" key="8">
    <source>
        <dbReference type="EMBL" id="WOG87780.1"/>
    </source>
</evidence>
<evidence type="ECO:0000256" key="5">
    <source>
        <dbReference type="ARBA" id="ARBA00023180"/>
    </source>
</evidence>
<accession>A0A166DL07</accession>
<dbReference type="PANTHER" id="PTHR31042">
    <property type="entry name" value="CORE-2/I-BRANCHING BETA-1,6-N-ACETYLGLUCOSAMINYLTRANSFERASE FAMILY PROTEIN-RELATED"/>
    <property type="match status" value="1"/>
</dbReference>
<evidence type="ECO:0008006" key="10">
    <source>
        <dbReference type="Google" id="ProtNLM"/>
    </source>
</evidence>
<dbReference type="PANTHER" id="PTHR31042:SF60">
    <property type="entry name" value="CORE-2_I-BRANCHING BETA-1,6-N-ACETYLGLUCOSAMINYLTRANSFERASE FAMILY PROTEIN"/>
    <property type="match status" value="1"/>
</dbReference>
<keyword evidence="5" id="KW-0325">Glycoprotein</keyword>
<keyword evidence="9" id="KW-1185">Reference proteome</keyword>
<evidence type="ECO:0000256" key="1">
    <source>
        <dbReference type="ARBA" id="ARBA00004606"/>
    </source>
</evidence>
<dbReference type="Proteomes" id="UP000077755">
    <property type="component" value="Chromosome 2"/>
</dbReference>
<evidence type="ECO:0000256" key="4">
    <source>
        <dbReference type="ARBA" id="ARBA00023136"/>
    </source>
</evidence>
<dbReference type="Pfam" id="PF02485">
    <property type="entry name" value="Branch"/>
    <property type="match status" value="1"/>
</dbReference>
<sequence>MLAPNPISLLCALLLCLPLAVIFTTTTVPVADNPPPPQPFRFPPSPRINKTHIYKNTLNKTRINFHNTTKTSHVHKLNKTERYVKREENITVWDEEDESLSQLAARVNPGTPLGRPKKIAFMFLTNAPLPLAPLWELYFSGVPKNLYNIYVHADPSSRYDSPFKGVFANRVIRSKPTRRLTPTLSAAARRLISHALLNDTGNYMFALLSPSCIPLHSFNFTYRTLTRSRRSFIEILDHERGAFVRWAARGNTTMLPEVPYSRFRIGSQFFILTRQHARIIANDTRIWSKFKLPCNSKVPYKYTCYPEEHYFPTLMSMVDPRGCVPATLTHVDWRGSLGGHPRTYTLSDVGPELIWTFRNATPRYGDDGMNGSDASVRRRGHPFLFARKFAPETLTGLLEIANDVVLKD</sequence>
<gene>
    <name evidence="7" type="ORF">DCAR_006215</name>
    <name evidence="8" type="ORF">DCAR_0207011</name>
</gene>
<dbReference type="EMBL" id="CP093344">
    <property type="protein sequence ID" value="WOG87780.1"/>
    <property type="molecule type" value="Genomic_DNA"/>
</dbReference>
<organism evidence="7">
    <name type="scientific">Daucus carota subsp. sativus</name>
    <name type="common">Carrot</name>
    <dbReference type="NCBI Taxonomy" id="79200"/>
    <lineage>
        <taxon>Eukaryota</taxon>
        <taxon>Viridiplantae</taxon>
        <taxon>Streptophyta</taxon>
        <taxon>Embryophyta</taxon>
        <taxon>Tracheophyta</taxon>
        <taxon>Spermatophyta</taxon>
        <taxon>Magnoliopsida</taxon>
        <taxon>eudicotyledons</taxon>
        <taxon>Gunneridae</taxon>
        <taxon>Pentapetalae</taxon>
        <taxon>asterids</taxon>
        <taxon>campanulids</taxon>
        <taxon>Apiales</taxon>
        <taxon>Apiaceae</taxon>
        <taxon>Apioideae</taxon>
        <taxon>Scandiceae</taxon>
        <taxon>Daucinae</taxon>
        <taxon>Daucus</taxon>
        <taxon>Daucus sect. Daucus</taxon>
    </lineage>
</organism>
<protein>
    <recommendedName>
        <fullName evidence="10">Core-2/I-branching beta-1,6-N-acetylglucosaminyltransferase family protein</fullName>
    </recommendedName>
</protein>
<evidence type="ECO:0000256" key="2">
    <source>
        <dbReference type="ARBA" id="ARBA00022676"/>
    </source>
</evidence>
<evidence type="ECO:0000256" key="3">
    <source>
        <dbReference type="ARBA" id="ARBA00022679"/>
    </source>
</evidence>
<dbReference type="GO" id="GO:0016020">
    <property type="term" value="C:membrane"/>
    <property type="evidence" value="ECO:0007669"/>
    <property type="project" value="UniProtKB-SubCell"/>
</dbReference>